<dbReference type="Proteomes" id="UP000293902">
    <property type="component" value="Chromosome"/>
</dbReference>
<keyword evidence="1 4" id="KW-0238">DNA-binding</keyword>
<dbReference type="EMBL" id="QLNI01000022">
    <property type="protein sequence ID" value="RAM01829.1"/>
    <property type="molecule type" value="Genomic_DNA"/>
</dbReference>
<evidence type="ECO:0000313" key="6">
    <source>
        <dbReference type="Proteomes" id="UP000293902"/>
    </source>
</evidence>
<evidence type="ECO:0000313" key="4">
    <source>
        <dbReference type="EMBL" id="RAM01829.1"/>
    </source>
</evidence>
<feature type="domain" description="SpoVT-AbrB" evidence="2">
    <location>
        <begin position="3"/>
        <end position="46"/>
    </location>
</feature>
<dbReference type="SUPFAM" id="SSF89447">
    <property type="entry name" value="AbrB/MazE/MraZ-like"/>
    <property type="match status" value="1"/>
</dbReference>
<dbReference type="EMBL" id="CP036313">
    <property type="protein sequence ID" value="QBH13122.1"/>
    <property type="molecule type" value="Genomic_DNA"/>
</dbReference>
<dbReference type="AlphaFoldDB" id="A0A328FC10"/>
<dbReference type="InterPro" id="IPR007159">
    <property type="entry name" value="SpoVT-AbrB_dom"/>
</dbReference>
<proteinExistence type="predicted"/>
<reference evidence="3 6" key="2">
    <citation type="submission" date="2019-02" db="EMBL/GenBank/DDBJ databases">
        <title>Complete genome sequence of Desulfobacter hydrogenophilus AcRS1.</title>
        <authorList>
            <person name="Marietou A."/>
            <person name="Lund M.B."/>
            <person name="Marshall I.P.G."/>
            <person name="Schreiber L."/>
            <person name="Jorgensen B."/>
        </authorList>
    </citation>
    <scope>NUCLEOTIDE SEQUENCE [LARGE SCALE GENOMIC DNA]</scope>
    <source>
        <strain evidence="3 6">AcRS1</strain>
    </source>
</reference>
<evidence type="ECO:0000256" key="1">
    <source>
        <dbReference type="PROSITE-ProRule" id="PRU01076"/>
    </source>
</evidence>
<evidence type="ECO:0000313" key="5">
    <source>
        <dbReference type="Proteomes" id="UP000248798"/>
    </source>
</evidence>
<organism evidence="4 5">
    <name type="scientific">Desulfobacter hydrogenophilus</name>
    <dbReference type="NCBI Taxonomy" id="2291"/>
    <lineage>
        <taxon>Bacteria</taxon>
        <taxon>Pseudomonadati</taxon>
        <taxon>Thermodesulfobacteriota</taxon>
        <taxon>Desulfobacteria</taxon>
        <taxon>Desulfobacterales</taxon>
        <taxon>Desulfobacteraceae</taxon>
        <taxon>Desulfobacter</taxon>
    </lineage>
</organism>
<reference evidence="4 5" key="1">
    <citation type="submission" date="2018-06" db="EMBL/GenBank/DDBJ databases">
        <title>Complete Genome Sequence of Desulfobacter hydrogenophilus (DSM3380).</title>
        <authorList>
            <person name="Marietou A."/>
            <person name="Schreiber L."/>
            <person name="Marshall I."/>
            <person name="Jorgensen B."/>
        </authorList>
    </citation>
    <scope>NUCLEOTIDE SEQUENCE [LARGE SCALE GENOMIC DNA]</scope>
    <source>
        <strain evidence="4 5">DSM 3380</strain>
    </source>
</reference>
<keyword evidence="6" id="KW-1185">Reference proteome</keyword>
<sequence length="85" mass="9720">MKASLIKIGNSQGIRIPKPIIAQCGFEGEVEFLVQNNQLIVRAIKSSRHNWDSAFKKMAKNGDDQLLDSENISATEWDESEWEWK</sequence>
<dbReference type="Pfam" id="PF04014">
    <property type="entry name" value="MazE_antitoxin"/>
    <property type="match status" value="1"/>
</dbReference>
<dbReference type="RefSeq" id="WP_111956979.1">
    <property type="nucleotide sequence ID" value="NZ_CP036313.1"/>
</dbReference>
<evidence type="ECO:0000313" key="3">
    <source>
        <dbReference type="EMBL" id="QBH13122.1"/>
    </source>
</evidence>
<dbReference type="Proteomes" id="UP000248798">
    <property type="component" value="Unassembled WGS sequence"/>
</dbReference>
<evidence type="ECO:0000259" key="2">
    <source>
        <dbReference type="PROSITE" id="PS51740"/>
    </source>
</evidence>
<gene>
    <name evidence="4" type="ORF">DO021_12045</name>
    <name evidence="3" type="ORF">EYB58_09440</name>
</gene>
<dbReference type="InterPro" id="IPR037914">
    <property type="entry name" value="SpoVT-AbrB_sf"/>
</dbReference>
<dbReference type="OrthoDB" id="9795766at2"/>
<dbReference type="GO" id="GO:0003677">
    <property type="term" value="F:DNA binding"/>
    <property type="evidence" value="ECO:0007669"/>
    <property type="project" value="UniProtKB-UniRule"/>
</dbReference>
<name>A0A328FC10_9BACT</name>
<dbReference type="SMART" id="SM00966">
    <property type="entry name" value="SpoVT_AbrB"/>
    <property type="match status" value="1"/>
</dbReference>
<dbReference type="Gene3D" id="2.10.260.10">
    <property type="match status" value="1"/>
</dbReference>
<accession>A0A328FC10</accession>
<protein>
    <submittedName>
        <fullName evidence="4">AbrB/MazE/SpoVT family DNA-binding domain-containing protein</fullName>
    </submittedName>
</protein>
<dbReference type="PROSITE" id="PS51740">
    <property type="entry name" value="SPOVT_ABRB"/>
    <property type="match status" value="1"/>
</dbReference>